<name>G7YVV6_CLOSI</name>
<feature type="compositionally biased region" description="Basic and acidic residues" evidence="1">
    <location>
        <begin position="1"/>
        <end position="15"/>
    </location>
</feature>
<feature type="region of interest" description="Disordered" evidence="1">
    <location>
        <begin position="707"/>
        <end position="726"/>
    </location>
</feature>
<feature type="compositionally biased region" description="Polar residues" evidence="1">
    <location>
        <begin position="1188"/>
        <end position="1198"/>
    </location>
</feature>
<protein>
    <submittedName>
        <fullName evidence="2">Uncharacterized protein</fullName>
    </submittedName>
</protein>
<feature type="region of interest" description="Disordered" evidence="1">
    <location>
        <begin position="738"/>
        <end position="813"/>
    </location>
</feature>
<feature type="compositionally biased region" description="Polar residues" evidence="1">
    <location>
        <begin position="708"/>
        <end position="726"/>
    </location>
</feature>
<feature type="region of interest" description="Disordered" evidence="1">
    <location>
        <begin position="1006"/>
        <end position="1059"/>
    </location>
</feature>
<evidence type="ECO:0000256" key="1">
    <source>
        <dbReference type="SAM" id="MobiDB-lite"/>
    </source>
</evidence>
<feature type="region of interest" description="Disordered" evidence="1">
    <location>
        <begin position="1"/>
        <end position="30"/>
    </location>
</feature>
<feature type="compositionally biased region" description="Polar residues" evidence="1">
    <location>
        <begin position="789"/>
        <end position="798"/>
    </location>
</feature>
<gene>
    <name evidence="2" type="ORF">CLF_112121</name>
</gene>
<sequence length="1299" mass="142589">MRHTRHDAGNPDYHRIGSTHNQRPFDMSDQTSNRQYVVVHTSTVTKNNNSDSSTGLSTTPYLVSLSGQSRDSDWRYDHTEITTEKVTAGLVDRDEHVWSTIDSPVYQEEELGSNVYGTLYTWRSKQVEVDQYTGGKICNNQVPTSYKTIEVRTSWHHAGAGRHKMDRYDALCKLHRQRTSVSWSVQMGNDSKLIVGIGWMSCPINLSTPNVGVPDPEYRDKTTEVLNSIFTRLSLGIYVGSKLNTLTPQPQCYGKRKRRILSAFSAGIAKDFGHFARGTVGCAEVHKKTNKQDSNTKISEKSAAGITTQKETRVSFKARKTATAKNADSIQLVDEISFENWQPTRNLIINDSLIRIKRKKRSLKPKDENLDQAHDLSFTFFDDPRTTSKLTAEHLYGHQTEKQPVKHSYLEATNSTDKNQQFANANPQNKRPLLSESHVDLVKQEEMIQKISKSSNTDVSLQLITENADSKPDASLSILKTDIRNEELLQTVEKMNNGNLGQTPKKIISRINEHHVQDSNPISLVGGNLTETANQVSGSSTEIILDFSNAGFIGNEPATEMPAEWISLTGSNIQPLKSDHPLDESDSAEAKTVPIQDSQTQRVEDEDAASAVNQSPSALTGKLHNSFTEVPENESGILIGGRELSAVANEMLKQTESARTESSDRVTTDIPMDLNNLGEREFSSDQYTSTEVVDMADTYNVPPPIIDSVSQTTENSSDLATSPESQLVSVENVKVLEPNSTTGGTFGSMDESELGVTVQPPEPKTGTENEMGHSSDQNESERTAVSEKAVTNKSNTLESQEETDGTGYKESHLPSCDLRFKLTSVEDLGKRVENIIVYSNDDCQTRGQVEALEPDKSNKAQWPMDSTGTNEKVTSITRLRPNLESVAIYSEPTSESYLELDPDLPLHRGAEDSHLSDSSLGTASLAYLTEMPHTSDRREDLYEIESHGVISHTPTEKLGESGMHTVSIGLVSDSVLTLAHPNTLSTDDPSMILTSLHNTDSVIQTKLSGPQSAGSTSSLGEHVNQPETSASLNSSEQRGSGHSTTFATDHSPAVSSEPEKAVFDLQNVESSSPHYADTTGRVNISDGVLPTSDRKSELLRHAQHNQTGSKVLDDTTTDSADQMSETTSTGETTEIAGLDVTESVSPKDPNSFNRSSSKESNFFINIEANMTLPVQLTFPPPALDDISSGGSWSDNKSLSLLPPTKSEHLTRSGSADDSDIARSFPTSFRANSDVTQNDGFVPHPRSGKFHLPGSNENEFPVSPIWNSTVQSVMDNQFLMTQSMELDPHRITFGSTGVRP</sequence>
<feature type="compositionally biased region" description="Polar residues" evidence="1">
    <location>
        <begin position="1006"/>
        <end position="1048"/>
    </location>
</feature>
<feature type="compositionally biased region" description="Polar residues" evidence="1">
    <location>
        <begin position="18"/>
        <end position="30"/>
    </location>
</feature>
<proteinExistence type="predicted"/>
<reference key="2">
    <citation type="submission" date="2011-10" db="EMBL/GenBank/DDBJ databases">
        <title>The genome and transcriptome sequence of Clonorchis sinensis provide insights into the carcinogenic liver fluke.</title>
        <authorList>
            <person name="Wang X."/>
            <person name="Huang Y."/>
            <person name="Chen W."/>
            <person name="Liu H."/>
            <person name="Guo L."/>
            <person name="Chen Y."/>
            <person name="Luo F."/>
            <person name="Zhou W."/>
            <person name="Sun J."/>
            <person name="Mao Q."/>
            <person name="Liang P."/>
            <person name="Zhou C."/>
            <person name="Tian Y."/>
            <person name="Men J."/>
            <person name="Lv X."/>
            <person name="Huang L."/>
            <person name="Zhou J."/>
            <person name="Hu Y."/>
            <person name="Li R."/>
            <person name="Zhang F."/>
            <person name="Lei H."/>
            <person name="Li X."/>
            <person name="Hu X."/>
            <person name="Liang C."/>
            <person name="Xu J."/>
            <person name="Wu Z."/>
            <person name="Yu X."/>
        </authorList>
    </citation>
    <scope>NUCLEOTIDE SEQUENCE</scope>
    <source>
        <strain>Henan</strain>
    </source>
</reference>
<feature type="compositionally biased region" description="Low complexity" evidence="1">
    <location>
        <begin position="1124"/>
        <end position="1134"/>
    </location>
</feature>
<reference evidence="2" key="1">
    <citation type="journal article" date="2011" name="Genome Biol.">
        <title>The draft genome of the carcinogenic human liver fluke Clonorchis sinensis.</title>
        <authorList>
            <person name="Wang X."/>
            <person name="Chen W."/>
            <person name="Huang Y."/>
            <person name="Sun J."/>
            <person name="Men J."/>
            <person name="Liu H."/>
            <person name="Luo F."/>
            <person name="Guo L."/>
            <person name="Lv X."/>
            <person name="Deng C."/>
            <person name="Zhou C."/>
            <person name="Fan Y."/>
            <person name="Li X."/>
            <person name="Huang L."/>
            <person name="Hu Y."/>
            <person name="Liang C."/>
            <person name="Hu X."/>
            <person name="Xu J."/>
            <person name="Yu X."/>
        </authorList>
    </citation>
    <scope>NUCLEOTIDE SEQUENCE [LARGE SCALE GENOMIC DNA]</scope>
    <source>
        <strain evidence="2">Henan</strain>
    </source>
</reference>
<feature type="region of interest" description="Disordered" evidence="1">
    <location>
        <begin position="1187"/>
        <end position="1255"/>
    </location>
</feature>
<feature type="compositionally biased region" description="Polar residues" evidence="1">
    <location>
        <begin position="1224"/>
        <end position="1238"/>
    </location>
</feature>
<keyword evidence="3" id="KW-1185">Reference proteome</keyword>
<accession>G7YVV6</accession>
<feature type="region of interest" description="Disordered" evidence="1">
    <location>
        <begin position="1101"/>
        <end position="1157"/>
    </location>
</feature>
<feature type="compositionally biased region" description="Polar residues" evidence="1">
    <location>
        <begin position="1142"/>
        <end position="1157"/>
    </location>
</feature>
<dbReference type="EMBL" id="DF144532">
    <property type="protein sequence ID" value="GAA57086.1"/>
    <property type="molecule type" value="Genomic_DNA"/>
</dbReference>
<dbReference type="Proteomes" id="UP000008909">
    <property type="component" value="Unassembled WGS sequence"/>
</dbReference>
<feature type="compositionally biased region" description="Polar residues" evidence="1">
    <location>
        <begin position="611"/>
        <end position="623"/>
    </location>
</feature>
<feature type="region of interest" description="Disordered" evidence="1">
    <location>
        <begin position="1069"/>
        <end position="1088"/>
    </location>
</feature>
<organism evidence="2 3">
    <name type="scientific">Clonorchis sinensis</name>
    <name type="common">Chinese liver fluke</name>
    <dbReference type="NCBI Taxonomy" id="79923"/>
    <lineage>
        <taxon>Eukaryota</taxon>
        <taxon>Metazoa</taxon>
        <taxon>Spiralia</taxon>
        <taxon>Lophotrochozoa</taxon>
        <taxon>Platyhelminthes</taxon>
        <taxon>Trematoda</taxon>
        <taxon>Digenea</taxon>
        <taxon>Opisthorchiida</taxon>
        <taxon>Opisthorchiata</taxon>
        <taxon>Opisthorchiidae</taxon>
        <taxon>Clonorchis</taxon>
    </lineage>
</organism>
<evidence type="ECO:0000313" key="2">
    <source>
        <dbReference type="EMBL" id="GAA57086.1"/>
    </source>
</evidence>
<evidence type="ECO:0000313" key="3">
    <source>
        <dbReference type="Proteomes" id="UP000008909"/>
    </source>
</evidence>
<feature type="region of interest" description="Disordered" evidence="1">
    <location>
        <begin position="572"/>
        <end position="623"/>
    </location>
</feature>